<evidence type="ECO:0000313" key="3">
    <source>
        <dbReference type="EMBL" id="CAE8707884.1"/>
    </source>
</evidence>
<keyword evidence="2" id="KW-1133">Transmembrane helix</keyword>
<accession>A0A813KLB9</accession>
<sequence length="233" mass="25151">PILAVGPTRCVGANVEIRAVNAGVAPLSRSEQLRAGVGLAAAVAVTASRSRSVQRSRRPASLRPGRLAEASDVPSRRPSGPLRALWDRLQAKLPKAPSKEELQKYGTGFVYSYSFVGTLNMCMMVAISWPIFILRTGGSPVLFDPFTLNPKFAVYLTAVYFSYGSCTTPFLVMAAMALAPPFTWTLSLLQDRLKYPRWLALLTLSVLMGIGFCGFMIAAIAASCAAFRTPMLV</sequence>
<comment type="caution">
    <text evidence="3">The sequence shown here is derived from an EMBL/GenBank/DDBJ whole genome shotgun (WGS) entry which is preliminary data.</text>
</comment>
<keyword evidence="2" id="KW-0812">Transmembrane</keyword>
<dbReference type="Proteomes" id="UP000626109">
    <property type="component" value="Unassembled WGS sequence"/>
</dbReference>
<keyword evidence="2" id="KW-0472">Membrane</keyword>
<dbReference type="EMBL" id="CAJNNW010031522">
    <property type="protein sequence ID" value="CAE8707884.1"/>
    <property type="molecule type" value="Genomic_DNA"/>
</dbReference>
<feature type="transmembrane region" description="Helical" evidence="2">
    <location>
        <begin position="109"/>
        <end position="132"/>
    </location>
</feature>
<name>A0A813KLB9_POLGL</name>
<proteinExistence type="predicted"/>
<evidence type="ECO:0000256" key="1">
    <source>
        <dbReference type="SAM" id="MobiDB-lite"/>
    </source>
</evidence>
<organism evidence="3 4">
    <name type="scientific">Polarella glacialis</name>
    <name type="common">Dinoflagellate</name>
    <dbReference type="NCBI Taxonomy" id="89957"/>
    <lineage>
        <taxon>Eukaryota</taxon>
        <taxon>Sar</taxon>
        <taxon>Alveolata</taxon>
        <taxon>Dinophyceae</taxon>
        <taxon>Suessiales</taxon>
        <taxon>Suessiaceae</taxon>
        <taxon>Polarella</taxon>
    </lineage>
</organism>
<reference evidence="3" key="1">
    <citation type="submission" date="2021-02" db="EMBL/GenBank/DDBJ databases">
        <authorList>
            <person name="Dougan E. K."/>
            <person name="Rhodes N."/>
            <person name="Thang M."/>
            <person name="Chan C."/>
        </authorList>
    </citation>
    <scope>NUCLEOTIDE SEQUENCE</scope>
</reference>
<evidence type="ECO:0000256" key="2">
    <source>
        <dbReference type="SAM" id="Phobius"/>
    </source>
</evidence>
<feature type="transmembrane region" description="Helical" evidence="2">
    <location>
        <begin position="199"/>
        <end position="228"/>
    </location>
</feature>
<feature type="region of interest" description="Disordered" evidence="1">
    <location>
        <begin position="52"/>
        <end position="80"/>
    </location>
</feature>
<gene>
    <name evidence="3" type="ORF">PGLA2088_LOCUS34708</name>
</gene>
<feature type="non-terminal residue" evidence="3">
    <location>
        <position position="1"/>
    </location>
</feature>
<evidence type="ECO:0000313" key="4">
    <source>
        <dbReference type="Proteomes" id="UP000626109"/>
    </source>
</evidence>
<dbReference type="AlphaFoldDB" id="A0A813KLB9"/>
<protein>
    <submittedName>
        <fullName evidence="3">Uncharacterized protein</fullName>
    </submittedName>
</protein>
<feature type="transmembrane region" description="Helical" evidence="2">
    <location>
        <begin position="152"/>
        <end position="178"/>
    </location>
</feature>